<dbReference type="Proteomes" id="UP000308730">
    <property type="component" value="Unassembled WGS sequence"/>
</dbReference>
<proteinExistence type="predicted"/>
<comment type="caution">
    <text evidence="1">The sequence shown here is derived from an EMBL/GenBank/DDBJ whole genome shotgun (WGS) entry which is preliminary data.</text>
</comment>
<name>A0A4S4MN82_9APHY</name>
<protein>
    <submittedName>
        <fullName evidence="1">Uncharacterized protein</fullName>
    </submittedName>
</protein>
<dbReference type="EMBL" id="SGPM01000261">
    <property type="protein sequence ID" value="THH27329.1"/>
    <property type="molecule type" value="Genomic_DNA"/>
</dbReference>
<evidence type="ECO:0000313" key="2">
    <source>
        <dbReference type="Proteomes" id="UP000308730"/>
    </source>
</evidence>
<evidence type="ECO:0000313" key="1">
    <source>
        <dbReference type="EMBL" id="THH27329.1"/>
    </source>
</evidence>
<organism evidence="1 2">
    <name type="scientific">Antrodiella citrinella</name>
    <dbReference type="NCBI Taxonomy" id="2447956"/>
    <lineage>
        <taxon>Eukaryota</taxon>
        <taxon>Fungi</taxon>
        <taxon>Dikarya</taxon>
        <taxon>Basidiomycota</taxon>
        <taxon>Agaricomycotina</taxon>
        <taxon>Agaricomycetes</taxon>
        <taxon>Polyporales</taxon>
        <taxon>Steccherinaceae</taxon>
        <taxon>Antrodiella</taxon>
    </lineage>
</organism>
<accession>A0A4S4MN82</accession>
<reference evidence="1 2" key="1">
    <citation type="submission" date="2019-02" db="EMBL/GenBank/DDBJ databases">
        <title>Genome sequencing of the rare red list fungi Antrodiella citrinella (Flaviporus citrinellus).</title>
        <authorList>
            <person name="Buettner E."/>
            <person name="Kellner H."/>
        </authorList>
    </citation>
    <scope>NUCLEOTIDE SEQUENCE [LARGE SCALE GENOMIC DNA]</scope>
    <source>
        <strain evidence="1 2">DSM 108506</strain>
    </source>
</reference>
<gene>
    <name evidence="1" type="ORF">EUX98_g6859</name>
</gene>
<dbReference type="AlphaFoldDB" id="A0A4S4MN82"/>
<keyword evidence="2" id="KW-1185">Reference proteome</keyword>
<sequence length="70" mass="7873">MFYAFLVAAGNINLAVKIHCTEDARHTEVLIVYAELSFADAFNIESLTWSITVQTGVQDHSYPFQINISH</sequence>